<evidence type="ECO:0000256" key="2">
    <source>
        <dbReference type="ARBA" id="ARBA00022490"/>
    </source>
</evidence>
<evidence type="ECO:0000256" key="3">
    <source>
        <dbReference type="ARBA" id="ARBA00022737"/>
    </source>
</evidence>
<dbReference type="KEGG" id="epa:110235183"/>
<reference evidence="6" key="1">
    <citation type="submission" date="2022-11" db="UniProtKB">
        <authorList>
            <consortium name="EnsemblMetazoa"/>
        </authorList>
    </citation>
    <scope>IDENTIFICATION</scope>
</reference>
<dbReference type="Pfam" id="PF13181">
    <property type="entry name" value="TPR_8"/>
    <property type="match status" value="1"/>
</dbReference>
<dbReference type="Proteomes" id="UP000887567">
    <property type="component" value="Unplaced"/>
</dbReference>
<dbReference type="Gene3D" id="1.25.40.10">
    <property type="entry name" value="Tetratricopeptide repeat domain"/>
    <property type="match status" value="1"/>
</dbReference>
<dbReference type="GO" id="GO:0001965">
    <property type="term" value="F:G-protein alpha-subunit binding"/>
    <property type="evidence" value="ECO:0007669"/>
    <property type="project" value="TreeGrafter"/>
</dbReference>
<dbReference type="InterPro" id="IPR052386">
    <property type="entry name" value="GPSM"/>
</dbReference>
<evidence type="ECO:0000313" key="7">
    <source>
        <dbReference type="Proteomes" id="UP000887567"/>
    </source>
</evidence>
<feature type="region of interest" description="Disordered" evidence="5">
    <location>
        <begin position="215"/>
        <end position="278"/>
    </location>
</feature>
<dbReference type="GO" id="GO:0000132">
    <property type="term" value="P:establishment of mitotic spindle orientation"/>
    <property type="evidence" value="ECO:0007669"/>
    <property type="project" value="TreeGrafter"/>
</dbReference>
<dbReference type="OMA" id="KRAYCNL"/>
<dbReference type="SUPFAM" id="SSF48452">
    <property type="entry name" value="TPR-like"/>
    <property type="match status" value="1"/>
</dbReference>
<dbReference type="Pfam" id="PF13176">
    <property type="entry name" value="TPR_7"/>
    <property type="match status" value="1"/>
</dbReference>
<dbReference type="SMART" id="SM00028">
    <property type="entry name" value="TPR"/>
    <property type="match status" value="4"/>
</dbReference>
<feature type="compositionally biased region" description="Low complexity" evidence="5">
    <location>
        <begin position="251"/>
        <end position="264"/>
    </location>
</feature>
<dbReference type="InterPro" id="IPR019734">
    <property type="entry name" value="TPR_rpt"/>
</dbReference>
<keyword evidence="2" id="KW-0963">Cytoplasm</keyword>
<keyword evidence="3" id="KW-0677">Repeat</keyword>
<dbReference type="EnsemblMetazoa" id="XM_021040621.2">
    <property type="protein sequence ID" value="XP_020896280.1"/>
    <property type="gene ID" value="LOC110235183"/>
</dbReference>
<dbReference type="GO" id="GO:0005938">
    <property type="term" value="C:cell cortex"/>
    <property type="evidence" value="ECO:0007669"/>
    <property type="project" value="TreeGrafter"/>
</dbReference>
<dbReference type="PANTHER" id="PTHR45954:SF1">
    <property type="entry name" value="LD33695P"/>
    <property type="match status" value="1"/>
</dbReference>
<evidence type="ECO:0000313" key="6">
    <source>
        <dbReference type="EnsemblMetazoa" id="XP_020896280.1"/>
    </source>
</evidence>
<feature type="repeat" description="TPR" evidence="4">
    <location>
        <begin position="94"/>
        <end position="127"/>
    </location>
</feature>
<accession>A0A913WYW1</accession>
<evidence type="ECO:0000256" key="1">
    <source>
        <dbReference type="ARBA" id="ARBA00004496"/>
    </source>
</evidence>
<keyword evidence="7" id="KW-1185">Reference proteome</keyword>
<dbReference type="PROSITE" id="PS50005">
    <property type="entry name" value="TPR"/>
    <property type="match status" value="1"/>
</dbReference>
<dbReference type="AlphaFoldDB" id="A0A913WYW1"/>
<feature type="region of interest" description="Disordered" evidence="5">
    <location>
        <begin position="1"/>
        <end position="25"/>
    </location>
</feature>
<feature type="compositionally biased region" description="Acidic residues" evidence="5">
    <location>
        <begin position="230"/>
        <end position="240"/>
    </location>
</feature>
<name>A0A913WYW1_EXADI</name>
<sequence length="278" mass="31446">MEEGNSPKISLNEPNGKENMHDEGNKFKSFEEQVKFYERRIRTFHKAKQKENEGDELCNLGILYYKAGRLQEARHCHERHLYIAKSINSARSQKRAQCNLGCTFRRLGNIDRAIECYEEGLSLAKDLGDRQGEGKLINNLANIFEQKGDFDRAIFYHQRRLKLAKELNDLDAESKSCASIGNIHHLLGNIRESIAYYERLVASLKFKLAQKDKKAKMTEGFTQNGKDDENGVGDADDELPDVPPSVRRQSDSISINSSKSGGSNHVDTPLSKRGSSPL</sequence>
<comment type="subcellular location">
    <subcellularLocation>
        <location evidence="1">Cytoplasm</location>
    </subcellularLocation>
</comment>
<dbReference type="InterPro" id="IPR011990">
    <property type="entry name" value="TPR-like_helical_dom_sf"/>
</dbReference>
<feature type="compositionally biased region" description="Basic and acidic residues" evidence="5">
    <location>
        <begin position="15"/>
        <end position="25"/>
    </location>
</feature>
<dbReference type="GO" id="GO:0005092">
    <property type="term" value="F:GDP-dissociation inhibitor activity"/>
    <property type="evidence" value="ECO:0007669"/>
    <property type="project" value="TreeGrafter"/>
</dbReference>
<dbReference type="GeneID" id="110235183"/>
<evidence type="ECO:0000256" key="5">
    <source>
        <dbReference type="SAM" id="MobiDB-lite"/>
    </source>
</evidence>
<evidence type="ECO:0000256" key="4">
    <source>
        <dbReference type="PROSITE-ProRule" id="PRU00339"/>
    </source>
</evidence>
<organism evidence="6 7">
    <name type="scientific">Exaiptasia diaphana</name>
    <name type="common">Tropical sea anemone</name>
    <name type="synonym">Aiptasia pulchella</name>
    <dbReference type="NCBI Taxonomy" id="2652724"/>
    <lineage>
        <taxon>Eukaryota</taxon>
        <taxon>Metazoa</taxon>
        <taxon>Cnidaria</taxon>
        <taxon>Anthozoa</taxon>
        <taxon>Hexacorallia</taxon>
        <taxon>Actiniaria</taxon>
        <taxon>Aiptasiidae</taxon>
        <taxon>Exaiptasia</taxon>
    </lineage>
</organism>
<dbReference type="OrthoDB" id="5984918at2759"/>
<dbReference type="RefSeq" id="XP_020896280.1">
    <property type="nucleotide sequence ID" value="XM_021040621.2"/>
</dbReference>
<dbReference type="Pfam" id="PF13424">
    <property type="entry name" value="TPR_12"/>
    <property type="match status" value="1"/>
</dbReference>
<proteinExistence type="predicted"/>
<dbReference type="PANTHER" id="PTHR45954">
    <property type="entry name" value="LD33695P"/>
    <property type="match status" value="1"/>
</dbReference>
<protein>
    <submittedName>
        <fullName evidence="6">Uncharacterized protein</fullName>
    </submittedName>
</protein>
<keyword evidence="4" id="KW-0802">TPR repeat</keyword>